<protein>
    <submittedName>
        <fullName evidence="1">Uncharacterized protein</fullName>
    </submittedName>
</protein>
<sequence length="52" mass="5732">MSAVLLCECDEQPTAFFVDYGGIEKAGVFQHFCFARFGMTMSPPEDLLGPVQ</sequence>
<dbReference type="EMBL" id="CP006879">
    <property type="protein sequence ID" value="AJD43682.1"/>
    <property type="molecule type" value="Genomic_DNA"/>
</dbReference>
<reference evidence="1 2" key="1">
    <citation type="submission" date="2013-11" db="EMBL/GenBank/DDBJ databases">
        <title>Complete genome sequence of Rhizobium gallicum bv. gallicum R602.</title>
        <authorList>
            <person name="Bustos P."/>
            <person name="Santamaria R.I."/>
            <person name="Lozano L."/>
            <person name="Acosta J.L."/>
            <person name="Ormeno-Orrillo E."/>
            <person name="Rogel M.A."/>
            <person name="Romero D."/>
            <person name="Cevallos M.A."/>
            <person name="Martinez-Romero E."/>
            <person name="Gonzalez V."/>
        </authorList>
    </citation>
    <scope>NUCLEOTIDE SEQUENCE [LARGE SCALE GENOMIC DNA]</scope>
    <source>
        <strain evidence="1 2">R602</strain>
        <plasmid evidence="1 2">pRgalR602b</plasmid>
    </source>
</reference>
<evidence type="ECO:0000313" key="2">
    <source>
        <dbReference type="Proteomes" id="UP000031368"/>
    </source>
</evidence>
<organism evidence="1 2">
    <name type="scientific">Rhizobium gallicum bv. gallicum R602sp</name>
    <dbReference type="NCBI Taxonomy" id="1041138"/>
    <lineage>
        <taxon>Bacteria</taxon>
        <taxon>Pseudomonadati</taxon>
        <taxon>Pseudomonadota</taxon>
        <taxon>Alphaproteobacteria</taxon>
        <taxon>Hyphomicrobiales</taxon>
        <taxon>Rhizobiaceae</taxon>
        <taxon>Rhizobium/Agrobacterium group</taxon>
        <taxon>Rhizobium</taxon>
    </lineage>
</organism>
<dbReference type="HOGENOM" id="CLU_3084013_0_0_5"/>
<proteinExistence type="predicted"/>
<gene>
    <name evidence="1" type="ORF">RGR602_PB00143</name>
</gene>
<name>A0A0B4XAW2_9HYPH</name>
<dbReference type="Proteomes" id="UP000031368">
    <property type="component" value="Plasmid pRgalR602b"/>
</dbReference>
<keyword evidence="2" id="KW-1185">Reference proteome</keyword>
<keyword evidence="1" id="KW-0614">Plasmid</keyword>
<dbReference type="AlphaFoldDB" id="A0A0B4XAW2"/>
<accession>A0A0B4XAW2</accession>
<dbReference type="KEGG" id="rga:RGR602_PB00143"/>
<geneLocation type="plasmid" evidence="1 2">
    <name>pRgalR602b</name>
</geneLocation>
<evidence type="ECO:0000313" key="1">
    <source>
        <dbReference type="EMBL" id="AJD43682.1"/>
    </source>
</evidence>